<dbReference type="WBParaSite" id="PSAMB.scaffold6708size8936.g28986.t1">
    <property type="protein sequence ID" value="PSAMB.scaffold6708size8936.g28986.t1"/>
    <property type="gene ID" value="PSAMB.scaffold6708size8936.g28986"/>
</dbReference>
<reference evidence="6" key="1">
    <citation type="submission" date="2022-11" db="UniProtKB">
        <authorList>
            <consortium name="WormBaseParasite"/>
        </authorList>
    </citation>
    <scope>IDENTIFICATION</scope>
</reference>
<dbReference type="Proteomes" id="UP000887566">
    <property type="component" value="Unplaced"/>
</dbReference>
<evidence type="ECO:0000313" key="6">
    <source>
        <dbReference type="WBParaSite" id="PSAMB.scaffold6708size8936.g28986.t1"/>
    </source>
</evidence>
<feature type="compositionally biased region" description="Low complexity" evidence="4">
    <location>
        <begin position="124"/>
        <end position="135"/>
    </location>
</feature>
<dbReference type="GO" id="GO:0010997">
    <property type="term" value="F:anaphase-promoting complex binding"/>
    <property type="evidence" value="ECO:0007669"/>
    <property type="project" value="TreeGrafter"/>
</dbReference>
<evidence type="ECO:0000313" key="5">
    <source>
        <dbReference type="Proteomes" id="UP000887566"/>
    </source>
</evidence>
<comment type="subcellular location">
    <subcellularLocation>
        <location evidence="1">Nucleus</location>
    </subcellularLocation>
</comment>
<feature type="compositionally biased region" description="Basic and acidic residues" evidence="4">
    <location>
        <begin position="638"/>
        <end position="647"/>
    </location>
</feature>
<keyword evidence="2" id="KW-0597">Phosphoprotein</keyword>
<dbReference type="InterPro" id="IPR024146">
    <property type="entry name" value="Claspin"/>
</dbReference>
<name>A0A914X7H8_9BILA</name>
<feature type="compositionally biased region" description="Basic residues" evidence="4">
    <location>
        <begin position="657"/>
        <end position="670"/>
    </location>
</feature>
<feature type="compositionally biased region" description="Acidic residues" evidence="4">
    <location>
        <begin position="312"/>
        <end position="335"/>
    </location>
</feature>
<sequence length="1030" mass="111786">MSLFDEILDENRPPPTYDYPSADDNEENDDKCDETSKGEKGASNCGRDIISSSSAALFEADSGLNDRDDGDDLRVNDDLRTRLTQRSGVESLARPRSTSRPSSREERPASAASSGDEGGRRPRSNGSVGSNGENGAPLLSKQVQRLAKLGVQLSKAPRLSAGAEIVDLSLPGEVPEKSEKSSALDRWFKSKFEPKRKSTPDRQQPAPISFNTNMAVMDASGATVIEKKVIVLKKSLGEQRQPMRGIEGHKMVKNELEAALARKRQAGLQQRKEWYEEDNPKSEAEESEEELTDEDDGEPDGADDRASATNELVDDEAVEENDGDEEDNDGDDDAPESTSRLAADEPTPKIKSAQSVTADSQPFCLRLDSEPDTLEINNDELDAVDATTEHSTIVYDNGESDISSANLVKKQISTADFFDDDEGDANLDGTEKQSPARPRFLRPTSPSAKEDASKQHSAGTAQAATEFPLIGCSTPARPSNSKQSNGMFVASHESLDNADSQAFMSVDLHLPESLSQWAADTSNDASLISNQPGDATNEEVTTSDADSAPSQLLGLCSGKFSTNTLTPAAASLHTARTNSVDSDLLRLCSGVFPDDDATQHASPSIHGTHPIAKTPIETSDTNDTNDELGNVSDASDVTMKEGNESNKSKSSASSTSSRRKVLVKRRRKRAVLSDSEDEEEEEKEDNIDSVNNDGSEAAPYVDGEAEDDEDDEEAEDEEGDEEDDEDKENADDDARNLSDDEVAVFRRLEQGENKRTTMLDKNKKLRRDFYDEEAELSGSDVGSGDEDLGSDQDVYEAEEGDMDQVPDEEELREQVNRAFLKQQHDEDKRNVLLYQEALLPDGDLHDGSDQNRRFRWRQREEEDALNAGLGDDLLPVAEQVDVDVPAEDADAGRVQLIKWRASQDDADDSNDEAESDSQLLKMGQFAIQRQISSSSADVAVAVTSSRSVLGGTSFLKRDATTLSLLSKGTGQTGAATTKTATNTLFLCVAATDNGGVKRPAAADCSQSKQPLAAKRPKPSSADSIFRHFVN</sequence>
<feature type="compositionally biased region" description="Acidic residues" evidence="4">
    <location>
        <begin position="674"/>
        <end position="687"/>
    </location>
</feature>
<protein>
    <submittedName>
        <fullName evidence="6">Claspin</fullName>
    </submittedName>
</protein>
<keyword evidence="3" id="KW-0539">Nucleus</keyword>
<feature type="region of interest" description="Disordered" evidence="4">
    <location>
        <begin position="418"/>
        <end position="484"/>
    </location>
</feature>
<feature type="region of interest" description="Disordered" evidence="4">
    <location>
        <begin position="524"/>
        <end position="548"/>
    </location>
</feature>
<evidence type="ECO:0000256" key="3">
    <source>
        <dbReference type="ARBA" id="ARBA00023242"/>
    </source>
</evidence>
<evidence type="ECO:0000256" key="2">
    <source>
        <dbReference type="ARBA" id="ARBA00022553"/>
    </source>
</evidence>
<evidence type="ECO:0000256" key="1">
    <source>
        <dbReference type="ARBA" id="ARBA00004123"/>
    </source>
</evidence>
<evidence type="ECO:0000256" key="4">
    <source>
        <dbReference type="SAM" id="MobiDB-lite"/>
    </source>
</evidence>
<proteinExistence type="predicted"/>
<keyword evidence="5" id="KW-1185">Reference proteome</keyword>
<dbReference type="GO" id="GO:0007095">
    <property type="term" value="P:mitotic G2 DNA damage checkpoint signaling"/>
    <property type="evidence" value="ECO:0007669"/>
    <property type="project" value="TreeGrafter"/>
</dbReference>
<feature type="region of interest" description="Disordered" evidence="4">
    <location>
        <begin position="598"/>
        <end position="767"/>
    </location>
</feature>
<feature type="compositionally biased region" description="Acidic residues" evidence="4">
    <location>
        <begin position="703"/>
        <end position="731"/>
    </location>
</feature>
<dbReference type="GO" id="GO:0033314">
    <property type="term" value="P:mitotic DNA replication checkpoint signaling"/>
    <property type="evidence" value="ECO:0007669"/>
    <property type="project" value="TreeGrafter"/>
</dbReference>
<organism evidence="5 6">
    <name type="scientific">Plectus sambesii</name>
    <dbReference type="NCBI Taxonomy" id="2011161"/>
    <lineage>
        <taxon>Eukaryota</taxon>
        <taxon>Metazoa</taxon>
        <taxon>Ecdysozoa</taxon>
        <taxon>Nematoda</taxon>
        <taxon>Chromadorea</taxon>
        <taxon>Plectida</taxon>
        <taxon>Plectina</taxon>
        <taxon>Plectoidea</taxon>
        <taxon>Plectidae</taxon>
        <taxon>Plectus</taxon>
    </lineage>
</organism>
<accession>A0A914X7H8</accession>
<feature type="region of interest" description="Disordered" evidence="4">
    <location>
        <begin position="262"/>
        <end position="362"/>
    </location>
</feature>
<dbReference type="AlphaFoldDB" id="A0A914X7H8"/>
<feature type="compositionally biased region" description="Acidic residues" evidence="4">
    <location>
        <begin position="21"/>
        <end position="32"/>
    </location>
</feature>
<dbReference type="GO" id="GO:0005634">
    <property type="term" value="C:nucleus"/>
    <property type="evidence" value="ECO:0007669"/>
    <property type="project" value="UniProtKB-SubCell"/>
</dbReference>
<feature type="compositionally biased region" description="Basic and acidic residues" evidence="4">
    <location>
        <begin position="64"/>
        <end position="81"/>
    </location>
</feature>
<feature type="region of interest" description="Disordered" evidence="4">
    <location>
        <begin position="1"/>
        <end position="48"/>
    </location>
</feature>
<feature type="region of interest" description="Disordered" evidence="4">
    <location>
        <begin position="999"/>
        <end position="1024"/>
    </location>
</feature>
<feature type="compositionally biased region" description="Basic and acidic residues" evidence="4">
    <location>
        <begin position="732"/>
        <end position="762"/>
    </location>
</feature>
<feature type="compositionally biased region" description="Basic and acidic residues" evidence="4">
    <location>
        <begin position="270"/>
        <end position="284"/>
    </location>
</feature>
<feature type="compositionally biased region" description="Acidic residues" evidence="4">
    <location>
        <begin position="285"/>
        <end position="301"/>
    </location>
</feature>
<dbReference type="PANTHER" id="PTHR14396">
    <property type="entry name" value="CLASPIN"/>
    <property type="match status" value="1"/>
</dbReference>
<dbReference type="PANTHER" id="PTHR14396:SF10">
    <property type="entry name" value="CLASPIN"/>
    <property type="match status" value="1"/>
</dbReference>
<feature type="region of interest" description="Disordered" evidence="4">
    <location>
        <begin position="61"/>
        <end position="139"/>
    </location>
</feature>